<reference evidence="1" key="1">
    <citation type="submission" date="2015-04" db="EMBL/GenBank/DDBJ databases">
        <title>Complete genome sequence of Microbacterium chocolatum SIT 101, a bacterium enantioselectively hydrolyzing mesomeric diesters.</title>
        <authorList>
            <person name="Li X."/>
            <person name="Xu Y."/>
        </authorList>
    </citation>
    <scope>NUCLEOTIDE SEQUENCE [LARGE SCALE GENOMIC DNA]</scope>
    <source>
        <strain evidence="1">SIT 101</strain>
    </source>
</reference>
<organism evidence="1 2">
    <name type="scientific">Microbacterium aurantiacum</name>
    <dbReference type="NCBI Taxonomy" id="162393"/>
    <lineage>
        <taxon>Bacteria</taxon>
        <taxon>Bacillati</taxon>
        <taxon>Actinomycetota</taxon>
        <taxon>Actinomycetes</taxon>
        <taxon>Micrococcales</taxon>
        <taxon>Microbacteriaceae</taxon>
        <taxon>Microbacterium</taxon>
    </lineage>
</organism>
<dbReference type="OrthoDB" id="1825624at2"/>
<comment type="caution">
    <text evidence="1">The sequence shown here is derived from an EMBL/GenBank/DDBJ whole genome shotgun (WGS) entry which is preliminary data.</text>
</comment>
<dbReference type="Proteomes" id="UP000037737">
    <property type="component" value="Unassembled WGS sequence"/>
</dbReference>
<dbReference type="AlphaFoldDB" id="A0A0M9VLD5"/>
<dbReference type="InterPro" id="IPR045941">
    <property type="entry name" value="DUF6361"/>
</dbReference>
<dbReference type="Pfam" id="PF19888">
    <property type="entry name" value="DUF6361"/>
    <property type="match status" value="1"/>
</dbReference>
<dbReference type="KEGG" id="mcw:A8L33_07895"/>
<accession>A0A0M9VLD5</accession>
<name>A0A0M9VLD5_9MICO</name>
<keyword evidence="2" id="KW-1185">Reference proteome</keyword>
<protein>
    <submittedName>
        <fullName evidence="1">Uncharacterized protein</fullName>
    </submittedName>
</protein>
<sequence length="405" mass="44156">MPSVIAWLDASSEEQRRMRDIIKLFAERESRDELGLGQIRDAIADSLFPGTSTLLTRARYLLFVPWAYQKAARRPNPSADADRYERDTIHAVKDSGDYAGLLGMQAGEALKNLPSGIYWTMLRHYGILTDASLSRDDALRLDGLSAGADDLGDTSGGRLRAWSTTIPSAPEGFPKSIPDGFSLRPEEAAWLRDRILGQATGTLFAHLVVTPPQPDSPAPWADPAATSVDGEARTLLDDARAFSALMHGAQLLYNLLLAEEHEAAGYDRHPDLAAKFRDSLAGWADDLPAAVDLRTGNLDALLARVELTRGAPVNAHLRRFVTGWRDLLLDGDPAAIAESDAARLFMTRRERQHKGAQARLGNTTRLASWGGSSGAGALVFRWPQVRSILLDIYAGLARTPEARDA</sequence>
<proteinExistence type="predicted"/>
<dbReference type="PATRIC" id="fig|84292.3.peg.1482"/>
<gene>
    <name evidence="1" type="ORF">XI38_07265</name>
</gene>
<evidence type="ECO:0000313" key="1">
    <source>
        <dbReference type="EMBL" id="KOS11063.1"/>
    </source>
</evidence>
<dbReference type="EMBL" id="LAVO01000006">
    <property type="protein sequence ID" value="KOS11063.1"/>
    <property type="molecule type" value="Genomic_DNA"/>
</dbReference>
<evidence type="ECO:0000313" key="2">
    <source>
        <dbReference type="Proteomes" id="UP000037737"/>
    </source>
</evidence>